<feature type="binding site" evidence="5">
    <location>
        <position position="77"/>
    </location>
    <ligand>
        <name>Mg(2+)</name>
        <dbReference type="ChEBI" id="CHEBI:18420"/>
        <label>1</label>
        <note>catalytic</note>
    </ligand>
</feature>
<evidence type="ECO:0000256" key="3">
    <source>
        <dbReference type="ARBA" id="ARBA00022801"/>
    </source>
</evidence>
<dbReference type="Gene3D" id="3.30.540.10">
    <property type="entry name" value="Fructose-1,6-Bisphosphatase, subunit A, domain 1"/>
    <property type="match status" value="1"/>
</dbReference>
<dbReference type="GO" id="GO:0006020">
    <property type="term" value="P:inositol metabolic process"/>
    <property type="evidence" value="ECO:0007669"/>
    <property type="project" value="TreeGrafter"/>
</dbReference>
<reference evidence="6" key="2">
    <citation type="journal article" date="2021" name="PeerJ">
        <title>Extensive microbial diversity within the chicken gut microbiome revealed by metagenomics and culture.</title>
        <authorList>
            <person name="Gilroy R."/>
            <person name="Ravi A."/>
            <person name="Getino M."/>
            <person name="Pursley I."/>
            <person name="Horton D.L."/>
            <person name="Alikhan N.F."/>
            <person name="Baker D."/>
            <person name="Gharbi K."/>
            <person name="Hall N."/>
            <person name="Watson M."/>
            <person name="Adriaenssens E.M."/>
            <person name="Foster-Nyarko E."/>
            <person name="Jarju S."/>
            <person name="Secka A."/>
            <person name="Antonio M."/>
            <person name="Oren A."/>
            <person name="Chaudhuri R.R."/>
            <person name="La Ragione R."/>
            <person name="Hildebrand F."/>
            <person name="Pallen M.J."/>
        </authorList>
    </citation>
    <scope>NUCLEOTIDE SEQUENCE</scope>
    <source>
        <strain evidence="6">ChiW3-316</strain>
    </source>
</reference>
<evidence type="ECO:0000256" key="2">
    <source>
        <dbReference type="ARBA" id="ARBA00022723"/>
    </source>
</evidence>
<dbReference type="InterPro" id="IPR020583">
    <property type="entry name" value="Inositol_monoP_metal-BS"/>
</dbReference>
<comment type="cofactor">
    <cofactor evidence="5">
        <name>Mg(2+)</name>
        <dbReference type="ChEBI" id="CHEBI:18420"/>
    </cofactor>
</comment>
<evidence type="ECO:0008006" key="8">
    <source>
        <dbReference type="Google" id="ProtNLM"/>
    </source>
</evidence>
<dbReference type="Proteomes" id="UP000824107">
    <property type="component" value="Unassembled WGS sequence"/>
</dbReference>
<feature type="binding site" evidence="5">
    <location>
        <position position="225"/>
    </location>
    <ligand>
        <name>Mg(2+)</name>
        <dbReference type="ChEBI" id="CHEBI:18420"/>
        <label>1</label>
        <note>catalytic</note>
    </ligand>
</feature>
<evidence type="ECO:0000256" key="1">
    <source>
        <dbReference type="ARBA" id="ARBA00009759"/>
    </source>
</evidence>
<reference evidence="6" key="1">
    <citation type="submission" date="2020-10" db="EMBL/GenBank/DDBJ databases">
        <authorList>
            <person name="Gilroy R."/>
        </authorList>
    </citation>
    <scope>NUCLEOTIDE SEQUENCE</scope>
    <source>
        <strain evidence="6">ChiW3-316</strain>
    </source>
</reference>
<feature type="binding site" evidence="5">
    <location>
        <position position="104"/>
    </location>
    <ligand>
        <name>Mg(2+)</name>
        <dbReference type="ChEBI" id="CHEBI:18420"/>
        <label>1</label>
        <note>catalytic</note>
    </ligand>
</feature>
<dbReference type="SUPFAM" id="SSF56655">
    <property type="entry name" value="Carbohydrate phosphatase"/>
    <property type="match status" value="1"/>
</dbReference>
<evidence type="ECO:0000313" key="6">
    <source>
        <dbReference type="EMBL" id="HIU53479.1"/>
    </source>
</evidence>
<dbReference type="PANTHER" id="PTHR20854:SF4">
    <property type="entry name" value="INOSITOL-1-MONOPHOSPHATASE-RELATED"/>
    <property type="match status" value="1"/>
</dbReference>
<feature type="binding site" evidence="5">
    <location>
        <position position="103"/>
    </location>
    <ligand>
        <name>Mg(2+)</name>
        <dbReference type="ChEBI" id="CHEBI:18420"/>
        <label>1</label>
        <note>catalytic</note>
    </ligand>
</feature>
<dbReference type="EMBL" id="DVNC01000034">
    <property type="protein sequence ID" value="HIU53479.1"/>
    <property type="molecule type" value="Genomic_DNA"/>
</dbReference>
<sequence>MTANEKEQMMIDDILDFMRLAGDIARGAQNHLDASANYLKAESVTSVVTAADLEISQLFRQFVARRFADTDYVIIDEESLNTLGEDKWQRINQAEYQFIIDPIDGTLPYSCSQALYGISVGIFRRGKPCCGALYMPATRELACFDGAEVRLVREAFQPEEETEVLQPQIRCSCPIIFGHPWNTPLTEDFKLSETVFVNYYSAVVQLLYLVTQRARAYAFYMSIWDLAGGWAIGRAMGLRLYRLQDGQEITELSAADFDDNLHLKSVCVMCRSDDLAYVQKILEVAPRLR</sequence>
<gene>
    <name evidence="6" type="ORF">IAD20_05305</name>
</gene>
<name>A0A9D1SAQ3_9PROT</name>
<dbReference type="PROSITE" id="PS00629">
    <property type="entry name" value="IMP_1"/>
    <property type="match status" value="1"/>
</dbReference>
<evidence type="ECO:0000256" key="5">
    <source>
        <dbReference type="PIRSR" id="PIRSR600760-2"/>
    </source>
</evidence>
<accession>A0A9D1SAQ3</accession>
<keyword evidence="3" id="KW-0378">Hydrolase</keyword>
<dbReference type="Gene3D" id="3.40.190.80">
    <property type="match status" value="1"/>
</dbReference>
<keyword evidence="4 5" id="KW-0460">Magnesium</keyword>
<feature type="binding site" evidence="5">
    <location>
        <position position="101"/>
    </location>
    <ligand>
        <name>Mg(2+)</name>
        <dbReference type="ChEBI" id="CHEBI:18420"/>
        <label>1</label>
        <note>catalytic</note>
    </ligand>
</feature>
<comment type="similarity">
    <text evidence="1">Belongs to the inositol monophosphatase superfamily.</text>
</comment>
<dbReference type="AlphaFoldDB" id="A0A9D1SAQ3"/>
<comment type="caution">
    <text evidence="6">The sequence shown here is derived from an EMBL/GenBank/DDBJ whole genome shotgun (WGS) entry which is preliminary data.</text>
</comment>
<dbReference type="Pfam" id="PF00459">
    <property type="entry name" value="Inositol_P"/>
    <property type="match status" value="1"/>
</dbReference>
<evidence type="ECO:0000313" key="7">
    <source>
        <dbReference type="Proteomes" id="UP000824107"/>
    </source>
</evidence>
<dbReference type="PANTHER" id="PTHR20854">
    <property type="entry name" value="INOSITOL MONOPHOSPHATASE"/>
    <property type="match status" value="1"/>
</dbReference>
<proteinExistence type="inferred from homology"/>
<dbReference type="GO" id="GO:0008934">
    <property type="term" value="F:inositol monophosphate 1-phosphatase activity"/>
    <property type="evidence" value="ECO:0007669"/>
    <property type="project" value="TreeGrafter"/>
</dbReference>
<dbReference type="GO" id="GO:0046872">
    <property type="term" value="F:metal ion binding"/>
    <property type="evidence" value="ECO:0007669"/>
    <property type="project" value="UniProtKB-KW"/>
</dbReference>
<dbReference type="InterPro" id="IPR000760">
    <property type="entry name" value="Inositol_monophosphatase-like"/>
</dbReference>
<organism evidence="6 7">
    <name type="scientific">Candidatus Scatocola faecipullorum</name>
    <dbReference type="NCBI Taxonomy" id="2840917"/>
    <lineage>
        <taxon>Bacteria</taxon>
        <taxon>Pseudomonadati</taxon>
        <taxon>Pseudomonadota</taxon>
        <taxon>Alphaproteobacteria</taxon>
        <taxon>Rhodospirillales</taxon>
        <taxon>Rhodospirillaceae</taxon>
        <taxon>Rhodospirillaceae incertae sedis</taxon>
        <taxon>Candidatus Scatocola</taxon>
    </lineage>
</organism>
<protein>
    <recommendedName>
        <fullName evidence="8">Inositol monophosphatase</fullName>
    </recommendedName>
</protein>
<dbReference type="GO" id="GO:0007165">
    <property type="term" value="P:signal transduction"/>
    <property type="evidence" value="ECO:0007669"/>
    <property type="project" value="TreeGrafter"/>
</dbReference>
<keyword evidence="2 5" id="KW-0479">Metal-binding</keyword>
<evidence type="ECO:0000256" key="4">
    <source>
        <dbReference type="ARBA" id="ARBA00022842"/>
    </source>
</evidence>